<evidence type="ECO:0000259" key="5">
    <source>
        <dbReference type="PROSITE" id="PS50110"/>
    </source>
</evidence>
<dbReference type="VEuPathDB" id="FungiDB:ASPACDRAFT_34610"/>
<dbReference type="InterPro" id="IPR003661">
    <property type="entry name" value="HisK_dim/P_dom"/>
</dbReference>
<dbReference type="AlphaFoldDB" id="A0A1L9WJT5"/>
<dbReference type="InterPro" id="IPR005467">
    <property type="entry name" value="His_kinase_dom"/>
</dbReference>
<feature type="modified residue" description="4-aspartylphosphate" evidence="2">
    <location>
        <position position="614"/>
    </location>
</feature>
<evidence type="ECO:0000313" key="6">
    <source>
        <dbReference type="EMBL" id="OJJ96415.1"/>
    </source>
</evidence>
<evidence type="ECO:0000259" key="4">
    <source>
        <dbReference type="PROSITE" id="PS50109"/>
    </source>
</evidence>
<dbReference type="EMBL" id="KV878985">
    <property type="protein sequence ID" value="OJJ96415.1"/>
    <property type="molecule type" value="Genomic_DNA"/>
</dbReference>
<dbReference type="InterPro" id="IPR036890">
    <property type="entry name" value="HATPase_C_sf"/>
</dbReference>
<dbReference type="PROSITE" id="PS50109">
    <property type="entry name" value="HIS_KIN"/>
    <property type="match status" value="1"/>
</dbReference>
<gene>
    <name evidence="6" type="ORF">ASPACDRAFT_34610</name>
</gene>
<dbReference type="CDD" id="cd17546">
    <property type="entry name" value="REC_hyHK_CKI1_RcsC-like"/>
    <property type="match status" value="1"/>
</dbReference>
<dbReference type="CDD" id="cd00082">
    <property type="entry name" value="HisKA"/>
    <property type="match status" value="1"/>
</dbReference>
<dbReference type="PRINTS" id="PR00344">
    <property type="entry name" value="BCTRLSENSOR"/>
</dbReference>
<keyword evidence="1 2" id="KW-0597">Phosphoprotein</keyword>
<evidence type="ECO:0008006" key="8">
    <source>
        <dbReference type="Google" id="ProtNLM"/>
    </source>
</evidence>
<dbReference type="Pfam" id="PF02518">
    <property type="entry name" value="HATPase_c"/>
    <property type="match status" value="1"/>
</dbReference>
<dbReference type="SMART" id="SM00387">
    <property type="entry name" value="HATPase_c"/>
    <property type="match status" value="1"/>
</dbReference>
<dbReference type="PANTHER" id="PTHR43719">
    <property type="entry name" value="TWO-COMPONENT HISTIDINE KINASE"/>
    <property type="match status" value="1"/>
</dbReference>
<protein>
    <recommendedName>
        <fullName evidence="8">Histidine kinase</fullName>
    </recommendedName>
</protein>
<dbReference type="STRING" id="690307.A0A1L9WJT5"/>
<evidence type="ECO:0000256" key="2">
    <source>
        <dbReference type="PROSITE-ProRule" id="PRU00169"/>
    </source>
</evidence>
<dbReference type="SUPFAM" id="SSF47384">
    <property type="entry name" value="Homodimeric domain of signal transducing histidine kinase"/>
    <property type="match status" value="1"/>
</dbReference>
<feature type="domain" description="Response regulatory" evidence="5">
    <location>
        <begin position="563"/>
        <end position="682"/>
    </location>
</feature>
<sequence>MDTRNTVHQTVARELFRAFPDAASLMFVPLQDDGMSDWLAATIVWDCDRPLGDDDLGYLKVLGDIITCWVARIEGSSLKKCKSDFLSSISHEMRSPLHGMLGNCELLQSTDLSPTQRDMVTMVETCAKTLLDTIHCLLDFNKISTLSQTQKRCSNMAADLWDVATEFDLSSLVEDVTNVVLAGHRHLNEAFKNSGCTWPVQDGVGSVEVGPGRKPDDFAVVIRAENQIDWRIHSISGAWSRIIKNIVGNALKFTNSGVIEIALDRKQQKRHGRTTDFAHLTITDSGCGIAQDYLENQLFTPFSQGSVLTEGVGLGMSITNRLVKHLGGYTKVESHLGVGTRVDVHIPVDFVQEKSVTTRPPDTRIRPEKPLRVVMVGMNPDLKGGEMGQGLSTDAKRRLALATSISSHLSRHADHQLSFAEPSNCGGGDGGDIAVIEEPTWKATPGIDLRKSRFRSVIVIGGFELASPRHLVVDGVDVFHIPQPLGPKRFLHTLREITDLQSSTTAGDNRLAAHPIAVLPARPRSTVEDSDKAESSDSPPAVKARAPNDARFVPRAPAEAAICVLAVDDNEINLKVLSMFLKKIGCTFETASDGLVALDKYKQATRKFDYVLMDLCMPRMDGIAAASEIRRYEEEHGLPRTAILALTGVASSELQDQAFAAGMDDYLLKPLTLNDLKRIMKA</sequence>
<dbReference type="SMART" id="SM00388">
    <property type="entry name" value="HisKA"/>
    <property type="match status" value="1"/>
</dbReference>
<dbReference type="Proteomes" id="UP000184546">
    <property type="component" value="Unassembled WGS sequence"/>
</dbReference>
<dbReference type="SUPFAM" id="SSF52172">
    <property type="entry name" value="CheY-like"/>
    <property type="match status" value="1"/>
</dbReference>
<dbReference type="Pfam" id="PF00512">
    <property type="entry name" value="HisKA"/>
    <property type="match status" value="1"/>
</dbReference>
<dbReference type="Gene3D" id="3.30.565.10">
    <property type="entry name" value="Histidine kinase-like ATPase, C-terminal domain"/>
    <property type="match status" value="1"/>
</dbReference>
<dbReference type="InterPro" id="IPR003594">
    <property type="entry name" value="HATPase_dom"/>
</dbReference>
<dbReference type="GO" id="GO:0000155">
    <property type="term" value="F:phosphorelay sensor kinase activity"/>
    <property type="evidence" value="ECO:0007669"/>
    <property type="project" value="InterPro"/>
</dbReference>
<dbReference type="OMA" id="VKHENQG"/>
<dbReference type="Gene3D" id="1.10.287.130">
    <property type="match status" value="1"/>
</dbReference>
<dbReference type="RefSeq" id="XP_020052755.1">
    <property type="nucleotide sequence ID" value="XM_020200055.1"/>
</dbReference>
<feature type="domain" description="Histidine kinase" evidence="4">
    <location>
        <begin position="88"/>
        <end position="350"/>
    </location>
</feature>
<proteinExistence type="predicted"/>
<dbReference type="GeneID" id="30973869"/>
<organism evidence="6 7">
    <name type="scientific">Aspergillus aculeatus (strain ATCC 16872 / CBS 172.66 / WB 5094)</name>
    <dbReference type="NCBI Taxonomy" id="690307"/>
    <lineage>
        <taxon>Eukaryota</taxon>
        <taxon>Fungi</taxon>
        <taxon>Dikarya</taxon>
        <taxon>Ascomycota</taxon>
        <taxon>Pezizomycotina</taxon>
        <taxon>Eurotiomycetes</taxon>
        <taxon>Eurotiomycetidae</taxon>
        <taxon>Eurotiales</taxon>
        <taxon>Aspergillaceae</taxon>
        <taxon>Aspergillus</taxon>
        <taxon>Aspergillus subgen. Circumdati</taxon>
    </lineage>
</organism>
<dbReference type="PANTHER" id="PTHR43719:SF11">
    <property type="entry name" value="HISTIDINE KINASE_RESPONSE REGULATOR, PUTATIVE-RELATED"/>
    <property type="match status" value="1"/>
</dbReference>
<accession>A0A1L9WJT5</accession>
<dbReference type="InterPro" id="IPR036097">
    <property type="entry name" value="HisK_dim/P_sf"/>
</dbReference>
<name>A0A1L9WJT5_ASPA1</name>
<feature type="compositionally biased region" description="Basic and acidic residues" evidence="3">
    <location>
        <begin position="525"/>
        <end position="535"/>
    </location>
</feature>
<keyword evidence="7" id="KW-1185">Reference proteome</keyword>
<dbReference type="InterPro" id="IPR001789">
    <property type="entry name" value="Sig_transdc_resp-reg_receiver"/>
</dbReference>
<dbReference type="Pfam" id="PF00072">
    <property type="entry name" value="Response_reg"/>
    <property type="match status" value="1"/>
</dbReference>
<evidence type="ECO:0000313" key="7">
    <source>
        <dbReference type="Proteomes" id="UP000184546"/>
    </source>
</evidence>
<reference evidence="7" key="1">
    <citation type="journal article" date="2017" name="Genome Biol.">
        <title>Comparative genomics reveals high biological diversity and specific adaptations in the industrially and medically important fungal genus Aspergillus.</title>
        <authorList>
            <person name="de Vries R.P."/>
            <person name="Riley R."/>
            <person name="Wiebenga A."/>
            <person name="Aguilar-Osorio G."/>
            <person name="Amillis S."/>
            <person name="Uchima C.A."/>
            <person name="Anderluh G."/>
            <person name="Asadollahi M."/>
            <person name="Askin M."/>
            <person name="Barry K."/>
            <person name="Battaglia E."/>
            <person name="Bayram O."/>
            <person name="Benocci T."/>
            <person name="Braus-Stromeyer S.A."/>
            <person name="Caldana C."/>
            <person name="Canovas D."/>
            <person name="Cerqueira G.C."/>
            <person name="Chen F."/>
            <person name="Chen W."/>
            <person name="Choi C."/>
            <person name="Clum A."/>
            <person name="Dos Santos R.A."/>
            <person name="Damasio A.R."/>
            <person name="Diallinas G."/>
            <person name="Emri T."/>
            <person name="Fekete E."/>
            <person name="Flipphi M."/>
            <person name="Freyberg S."/>
            <person name="Gallo A."/>
            <person name="Gournas C."/>
            <person name="Habgood R."/>
            <person name="Hainaut M."/>
            <person name="Harispe M.L."/>
            <person name="Henrissat B."/>
            <person name="Hilden K.S."/>
            <person name="Hope R."/>
            <person name="Hossain A."/>
            <person name="Karabika E."/>
            <person name="Karaffa L."/>
            <person name="Karanyi Z."/>
            <person name="Krasevec N."/>
            <person name="Kuo A."/>
            <person name="Kusch H."/>
            <person name="LaButti K."/>
            <person name="Lagendijk E.L."/>
            <person name="Lapidus A."/>
            <person name="Levasseur A."/>
            <person name="Lindquist E."/>
            <person name="Lipzen A."/>
            <person name="Logrieco A.F."/>
            <person name="MacCabe A."/>
            <person name="Maekelae M.R."/>
            <person name="Malavazi I."/>
            <person name="Melin P."/>
            <person name="Meyer V."/>
            <person name="Mielnichuk N."/>
            <person name="Miskei M."/>
            <person name="Molnar A.P."/>
            <person name="Mule G."/>
            <person name="Ngan C.Y."/>
            <person name="Orejas M."/>
            <person name="Orosz E."/>
            <person name="Ouedraogo J.P."/>
            <person name="Overkamp K.M."/>
            <person name="Park H.-S."/>
            <person name="Perrone G."/>
            <person name="Piumi F."/>
            <person name="Punt P.J."/>
            <person name="Ram A.F."/>
            <person name="Ramon A."/>
            <person name="Rauscher S."/>
            <person name="Record E."/>
            <person name="Riano-Pachon D.M."/>
            <person name="Robert V."/>
            <person name="Roehrig J."/>
            <person name="Ruller R."/>
            <person name="Salamov A."/>
            <person name="Salih N.S."/>
            <person name="Samson R.A."/>
            <person name="Sandor E."/>
            <person name="Sanguinetti M."/>
            <person name="Schuetze T."/>
            <person name="Sepcic K."/>
            <person name="Shelest E."/>
            <person name="Sherlock G."/>
            <person name="Sophianopoulou V."/>
            <person name="Squina F.M."/>
            <person name="Sun H."/>
            <person name="Susca A."/>
            <person name="Todd R.B."/>
            <person name="Tsang A."/>
            <person name="Unkles S.E."/>
            <person name="van de Wiele N."/>
            <person name="van Rossen-Uffink D."/>
            <person name="Oliveira J.V."/>
            <person name="Vesth T.C."/>
            <person name="Visser J."/>
            <person name="Yu J.-H."/>
            <person name="Zhou M."/>
            <person name="Andersen M.R."/>
            <person name="Archer D.B."/>
            <person name="Baker S.E."/>
            <person name="Benoit I."/>
            <person name="Brakhage A.A."/>
            <person name="Braus G.H."/>
            <person name="Fischer R."/>
            <person name="Frisvad J.C."/>
            <person name="Goldman G.H."/>
            <person name="Houbraken J."/>
            <person name="Oakley B."/>
            <person name="Pocsi I."/>
            <person name="Scazzocchio C."/>
            <person name="Seiboth B."/>
            <person name="vanKuyk P.A."/>
            <person name="Wortman J."/>
            <person name="Dyer P.S."/>
            <person name="Grigoriev I.V."/>
        </authorList>
    </citation>
    <scope>NUCLEOTIDE SEQUENCE [LARGE SCALE GENOMIC DNA]</scope>
    <source>
        <strain evidence="7">ATCC 16872 / CBS 172.66 / WB 5094</strain>
    </source>
</reference>
<dbReference type="InterPro" id="IPR050956">
    <property type="entry name" value="2C_system_His_kinase"/>
</dbReference>
<evidence type="ECO:0000256" key="1">
    <source>
        <dbReference type="ARBA" id="ARBA00022553"/>
    </source>
</evidence>
<dbReference type="SMART" id="SM00448">
    <property type="entry name" value="REC"/>
    <property type="match status" value="1"/>
</dbReference>
<dbReference type="PROSITE" id="PS50110">
    <property type="entry name" value="RESPONSE_REGULATORY"/>
    <property type="match status" value="1"/>
</dbReference>
<dbReference type="InterPro" id="IPR011006">
    <property type="entry name" value="CheY-like_superfamily"/>
</dbReference>
<dbReference type="InterPro" id="IPR004358">
    <property type="entry name" value="Sig_transdc_His_kin-like_C"/>
</dbReference>
<feature type="region of interest" description="Disordered" evidence="3">
    <location>
        <begin position="522"/>
        <end position="548"/>
    </location>
</feature>
<dbReference type="OrthoDB" id="303614at2759"/>
<dbReference type="Gene3D" id="3.40.50.2300">
    <property type="match status" value="1"/>
</dbReference>
<dbReference type="SUPFAM" id="SSF55874">
    <property type="entry name" value="ATPase domain of HSP90 chaperone/DNA topoisomerase II/histidine kinase"/>
    <property type="match status" value="1"/>
</dbReference>
<evidence type="ECO:0000256" key="3">
    <source>
        <dbReference type="SAM" id="MobiDB-lite"/>
    </source>
</evidence>